<dbReference type="EMBL" id="CP035807">
    <property type="protein sequence ID" value="QEN04081.1"/>
    <property type="molecule type" value="Genomic_DNA"/>
</dbReference>
<dbReference type="AlphaFoldDB" id="A0A5C1Q993"/>
<reference evidence="1 2" key="1">
    <citation type="submission" date="2019-02" db="EMBL/GenBank/DDBJ databases">
        <authorList>
            <person name="Fomenkov A."/>
            <person name="Dubinina G."/>
            <person name="Grabovich M."/>
            <person name="Vincze T."/>
            <person name="Roberts R.J."/>
        </authorList>
    </citation>
    <scope>NUCLEOTIDE SEQUENCE [LARGE SCALE GENOMIC DNA]</scope>
    <source>
        <strain evidence="1 2">P</strain>
    </source>
</reference>
<reference evidence="1 2" key="2">
    <citation type="submission" date="2019-09" db="EMBL/GenBank/DDBJ databases">
        <title>Complete Genome Sequence and Methylome Analysis of free living Spirochaetas.</title>
        <authorList>
            <person name="Leshcheva N."/>
            <person name="Mikheeva N."/>
        </authorList>
    </citation>
    <scope>NUCLEOTIDE SEQUENCE [LARGE SCALE GENOMIC DNA]</scope>
    <source>
        <strain evidence="1 2">P</strain>
    </source>
</reference>
<protein>
    <submittedName>
        <fullName evidence="1">Abi family protein</fullName>
    </submittedName>
</protein>
<organism evidence="1 2">
    <name type="scientific">Thiospirochaeta perfilievii</name>
    <dbReference type="NCBI Taxonomy" id="252967"/>
    <lineage>
        <taxon>Bacteria</taxon>
        <taxon>Pseudomonadati</taxon>
        <taxon>Spirochaetota</taxon>
        <taxon>Spirochaetia</taxon>
        <taxon>Spirochaetales</taxon>
        <taxon>Spirochaetaceae</taxon>
        <taxon>Thiospirochaeta</taxon>
    </lineage>
</organism>
<dbReference type="Pfam" id="PF07751">
    <property type="entry name" value="Abi_2"/>
    <property type="match status" value="1"/>
</dbReference>
<evidence type="ECO:0000313" key="2">
    <source>
        <dbReference type="Proteomes" id="UP000323824"/>
    </source>
</evidence>
<dbReference type="KEGG" id="sper:EW093_04990"/>
<sequence>MNKIYDKPYKSAKQLVDFLLDYKLNISNHESAESFLSKINYHRFKIYLKPLWDKNNNCYNSDYTFEDAIELYRFDDELRDLLFTIIGRIEIKLRTRLDHTISNYTNDPFWYLNDKWFNKNSAYRFRSKLNSNFLQSQDSDSLHFKNNYINDKNANYKNLPPFWAIIELSTFGTMMDIFKALNKDEFKFSGKENALDTLSKEFGANNLKVLNSWIVSIRDIRNKCAHHARLWNSNLREPSSIKKLLSKPPAHPNRIYLFFIVVEILCNNLDIDINIKEELTKLFGKYPAVNYFKDSMGVPDNWSDDIFWERGAVK</sequence>
<keyword evidence="2" id="KW-1185">Reference proteome</keyword>
<name>A0A5C1Q993_9SPIO</name>
<dbReference type="OrthoDB" id="5363652at2"/>
<gene>
    <name evidence="1" type="ORF">EW093_04990</name>
</gene>
<evidence type="ECO:0000313" key="1">
    <source>
        <dbReference type="EMBL" id="QEN04081.1"/>
    </source>
</evidence>
<dbReference type="Proteomes" id="UP000323824">
    <property type="component" value="Chromosome"/>
</dbReference>
<dbReference type="InterPro" id="IPR011664">
    <property type="entry name" value="Abi_system_AbiD/AbiF-like"/>
</dbReference>
<proteinExistence type="predicted"/>
<dbReference type="RefSeq" id="WP_149567338.1">
    <property type="nucleotide sequence ID" value="NZ_CP035807.1"/>
</dbReference>
<accession>A0A5C1Q993</accession>